<dbReference type="GO" id="GO:0009451">
    <property type="term" value="P:RNA modification"/>
    <property type="evidence" value="ECO:0007669"/>
    <property type="project" value="InterPro"/>
</dbReference>
<dbReference type="Pfam" id="PF20431">
    <property type="entry name" value="E_motif"/>
    <property type="match status" value="1"/>
</dbReference>
<comment type="caution">
    <text evidence="3">The sequence shown here is derived from an EMBL/GenBank/DDBJ whole genome shotgun (WGS) entry which is preliminary data.</text>
</comment>
<dbReference type="PANTHER" id="PTHR47926">
    <property type="entry name" value="PENTATRICOPEPTIDE REPEAT-CONTAINING PROTEIN"/>
    <property type="match status" value="1"/>
</dbReference>
<reference evidence="5 6" key="1">
    <citation type="journal article" date="2020" name="bioRxiv">
        <title>Sequence and annotation of 42 cannabis genomes reveals extensive copy number variation in cannabinoid synthesis and pathogen resistance genes.</title>
        <authorList>
            <person name="Mckernan K.J."/>
            <person name="Helbert Y."/>
            <person name="Kane L.T."/>
            <person name="Ebling H."/>
            <person name="Zhang L."/>
            <person name="Liu B."/>
            <person name="Eaton Z."/>
            <person name="Mclaughlin S."/>
            <person name="Kingan S."/>
            <person name="Baybayan P."/>
            <person name="Concepcion G."/>
            <person name="Jordan M."/>
            <person name="Riva A."/>
            <person name="Barbazuk W."/>
            <person name="Harkins T."/>
        </authorList>
    </citation>
    <scope>NUCLEOTIDE SEQUENCE [LARGE SCALE GENOMIC DNA]</scope>
    <source>
        <strain evidence="5 6">cv. Jamaican Lion 4</strain>
        <strain evidence="4">Father</strain>
        <strain evidence="3">Mother</strain>
        <tissue evidence="3">Leaf</tissue>
    </source>
</reference>
<evidence type="ECO:0000313" key="3">
    <source>
        <dbReference type="EMBL" id="KAF4362056.1"/>
    </source>
</evidence>
<dbReference type="Proteomes" id="UP000525078">
    <property type="component" value="Unassembled WGS sequence"/>
</dbReference>
<dbReference type="EMBL" id="JAATIQ010000029">
    <property type="protein sequence ID" value="KAF4398145.1"/>
    <property type="molecule type" value="Genomic_DNA"/>
</dbReference>
<evidence type="ECO:0008006" key="7">
    <source>
        <dbReference type="Google" id="ProtNLM"/>
    </source>
</evidence>
<keyword evidence="6" id="KW-1185">Reference proteome</keyword>
<gene>
    <name evidence="3" type="ORF">F8388_023908</name>
    <name evidence="4" type="ORF">G4B88_019866</name>
</gene>
<evidence type="ECO:0000313" key="4">
    <source>
        <dbReference type="EMBL" id="KAF4398145.1"/>
    </source>
</evidence>
<dbReference type="AlphaFoldDB" id="A0A7J6EUT0"/>
<dbReference type="InterPro" id="IPR002885">
    <property type="entry name" value="PPR_rpt"/>
</dbReference>
<dbReference type="EMBL" id="JAATIP010000186">
    <property type="protein sequence ID" value="KAF4362056.1"/>
    <property type="molecule type" value="Genomic_DNA"/>
</dbReference>
<evidence type="ECO:0000256" key="1">
    <source>
        <dbReference type="ARBA" id="ARBA00022737"/>
    </source>
</evidence>
<evidence type="ECO:0000256" key="2">
    <source>
        <dbReference type="PROSITE-ProRule" id="PRU00708"/>
    </source>
</evidence>
<dbReference type="Proteomes" id="UP000583929">
    <property type="component" value="Unassembled WGS sequence"/>
</dbReference>
<dbReference type="PROSITE" id="PS51375">
    <property type="entry name" value="PPR"/>
    <property type="match status" value="1"/>
</dbReference>
<organism evidence="3 5">
    <name type="scientific">Cannabis sativa</name>
    <name type="common">Hemp</name>
    <name type="synonym">Marijuana</name>
    <dbReference type="NCBI Taxonomy" id="3483"/>
    <lineage>
        <taxon>Eukaryota</taxon>
        <taxon>Viridiplantae</taxon>
        <taxon>Streptophyta</taxon>
        <taxon>Embryophyta</taxon>
        <taxon>Tracheophyta</taxon>
        <taxon>Spermatophyta</taxon>
        <taxon>Magnoliopsida</taxon>
        <taxon>eudicotyledons</taxon>
        <taxon>Gunneridae</taxon>
        <taxon>Pentapetalae</taxon>
        <taxon>rosids</taxon>
        <taxon>fabids</taxon>
        <taxon>Rosales</taxon>
        <taxon>Cannabaceae</taxon>
        <taxon>Cannabis</taxon>
    </lineage>
</organism>
<evidence type="ECO:0000313" key="5">
    <source>
        <dbReference type="Proteomes" id="UP000525078"/>
    </source>
</evidence>
<protein>
    <recommendedName>
        <fullName evidence="7">Pentatricopeptide repeat-containing protein</fullName>
    </recommendedName>
</protein>
<proteinExistence type="predicted"/>
<dbReference type="FunFam" id="1.25.40.10:FF:000158">
    <property type="entry name" value="pentatricopeptide repeat-containing protein At2g33680"/>
    <property type="match status" value="1"/>
</dbReference>
<keyword evidence="1" id="KW-0677">Repeat</keyword>
<dbReference type="PANTHER" id="PTHR47926:SF344">
    <property type="entry name" value="OS07G0636900 PROTEIN"/>
    <property type="match status" value="1"/>
</dbReference>
<accession>A0A7J6EUT0</accession>
<dbReference type="GO" id="GO:0003723">
    <property type="term" value="F:RNA binding"/>
    <property type="evidence" value="ECO:0007669"/>
    <property type="project" value="InterPro"/>
</dbReference>
<dbReference type="InterPro" id="IPR011990">
    <property type="entry name" value="TPR-like_helical_dom_sf"/>
</dbReference>
<dbReference type="InterPro" id="IPR046960">
    <property type="entry name" value="PPR_At4g14850-like_plant"/>
</dbReference>
<feature type="repeat" description="PPR" evidence="2">
    <location>
        <begin position="7"/>
        <end position="42"/>
    </location>
</feature>
<sequence>MTVFKPDNVTFVAILSACSHAGLINEGRSLFSRMSKVYGIEPQMEHYSCMVDLLGRAGLLQEANNIIKNIQLIPNACVWNGLLNSCRMYKNTHPVTEETADHIFHQINLESMLLSNIYAAIGKWEEFAKVMLSEKRKGLKKIPGQSWIVVNKNVYMFSAGQANLELVYGVLHVLALHLECEGYIYYIPKWKH</sequence>
<dbReference type="NCBIfam" id="TIGR00756">
    <property type="entry name" value="PPR"/>
    <property type="match status" value="1"/>
</dbReference>
<dbReference type="GO" id="GO:0099402">
    <property type="term" value="P:plant organ development"/>
    <property type="evidence" value="ECO:0007669"/>
    <property type="project" value="UniProtKB-ARBA"/>
</dbReference>
<evidence type="ECO:0000313" key="6">
    <source>
        <dbReference type="Proteomes" id="UP000583929"/>
    </source>
</evidence>
<dbReference type="InterPro" id="IPR046848">
    <property type="entry name" value="E_motif"/>
</dbReference>
<dbReference type="PROSITE" id="PS51257">
    <property type="entry name" value="PROKAR_LIPOPROTEIN"/>
    <property type="match status" value="1"/>
</dbReference>
<dbReference type="Gene3D" id="1.25.40.10">
    <property type="entry name" value="Tetratricopeptide repeat domain"/>
    <property type="match status" value="1"/>
</dbReference>
<name>A0A7J6EUT0_CANSA</name>
<dbReference type="Pfam" id="PF01535">
    <property type="entry name" value="PPR"/>
    <property type="match status" value="2"/>
</dbReference>